<dbReference type="Proteomes" id="UP000694892">
    <property type="component" value="Chromosome 6L"/>
</dbReference>
<feature type="transmembrane region" description="Helical" evidence="1">
    <location>
        <begin position="16"/>
        <end position="36"/>
    </location>
</feature>
<evidence type="ECO:0000256" key="1">
    <source>
        <dbReference type="SAM" id="Phobius"/>
    </source>
</evidence>
<name>A0A974CQD7_XENLA</name>
<evidence type="ECO:0000313" key="3">
    <source>
        <dbReference type="Proteomes" id="UP000694892"/>
    </source>
</evidence>
<dbReference type="AlphaFoldDB" id="A0A974CQD7"/>
<sequence length="92" mass="10253">MSVESTVISISGNLKLTLSHCSLLLAIYLQFCLVYFRNGWRGFICCSLPLYCVCFGIEVGLISLYSITAALGIVQKLPKYMNIVFVFLSELC</sequence>
<accession>A0A974CQD7</accession>
<organism evidence="2 3">
    <name type="scientific">Xenopus laevis</name>
    <name type="common">African clawed frog</name>
    <dbReference type="NCBI Taxonomy" id="8355"/>
    <lineage>
        <taxon>Eukaryota</taxon>
        <taxon>Metazoa</taxon>
        <taxon>Chordata</taxon>
        <taxon>Craniata</taxon>
        <taxon>Vertebrata</taxon>
        <taxon>Euteleostomi</taxon>
        <taxon>Amphibia</taxon>
        <taxon>Batrachia</taxon>
        <taxon>Anura</taxon>
        <taxon>Pipoidea</taxon>
        <taxon>Pipidae</taxon>
        <taxon>Xenopodinae</taxon>
        <taxon>Xenopus</taxon>
        <taxon>Xenopus</taxon>
    </lineage>
</organism>
<keyword evidence="1" id="KW-1133">Transmembrane helix</keyword>
<keyword evidence="1" id="KW-0472">Membrane</keyword>
<feature type="transmembrane region" description="Helical" evidence="1">
    <location>
        <begin position="48"/>
        <end position="74"/>
    </location>
</feature>
<protein>
    <submittedName>
        <fullName evidence="2">Uncharacterized protein</fullName>
    </submittedName>
</protein>
<reference evidence="3" key="1">
    <citation type="journal article" date="2016" name="Nature">
        <title>Genome evolution in the allotetraploid frog Xenopus laevis.</title>
        <authorList>
            <person name="Session A.M."/>
            <person name="Uno Y."/>
            <person name="Kwon T."/>
            <person name="Chapman J.A."/>
            <person name="Toyoda A."/>
            <person name="Takahashi S."/>
            <person name="Fukui A."/>
            <person name="Hikosaka A."/>
            <person name="Suzuki A."/>
            <person name="Kondo M."/>
            <person name="van Heeringen S.J."/>
            <person name="Quigley I."/>
            <person name="Heinz S."/>
            <person name="Ogino H."/>
            <person name="Ochi H."/>
            <person name="Hellsten U."/>
            <person name="Lyons J.B."/>
            <person name="Simakov O."/>
            <person name="Putnam N."/>
            <person name="Stites J."/>
            <person name="Kuroki Y."/>
            <person name="Tanaka T."/>
            <person name="Michiue T."/>
            <person name="Watanabe M."/>
            <person name="Bogdanovic O."/>
            <person name="Lister R."/>
            <person name="Georgiou G."/>
            <person name="Paranjpe S.S."/>
            <person name="van Kruijsbergen I."/>
            <person name="Shu S."/>
            <person name="Carlson J."/>
            <person name="Kinoshita T."/>
            <person name="Ohta Y."/>
            <person name="Mawaribuchi S."/>
            <person name="Jenkins J."/>
            <person name="Grimwood J."/>
            <person name="Schmutz J."/>
            <person name="Mitros T."/>
            <person name="Mozaffari S.V."/>
            <person name="Suzuki Y."/>
            <person name="Haramoto Y."/>
            <person name="Yamamoto T.S."/>
            <person name="Takagi C."/>
            <person name="Heald R."/>
            <person name="Miller K."/>
            <person name="Haudenschild C."/>
            <person name="Kitzman J."/>
            <person name="Nakayama T."/>
            <person name="Izutsu Y."/>
            <person name="Robert J."/>
            <person name="Fortriede J."/>
            <person name="Burns K."/>
            <person name="Lotay V."/>
            <person name="Karimi K."/>
            <person name="Yasuoka Y."/>
            <person name="Dichmann D.S."/>
            <person name="Flajnik M.F."/>
            <person name="Houston D.W."/>
            <person name="Shendure J."/>
            <person name="DuPasquier L."/>
            <person name="Vize P.D."/>
            <person name="Zorn A.M."/>
            <person name="Ito M."/>
            <person name="Marcotte E.M."/>
            <person name="Wallingford J.B."/>
            <person name="Ito Y."/>
            <person name="Asashima M."/>
            <person name="Ueno N."/>
            <person name="Matsuda Y."/>
            <person name="Veenstra G.J."/>
            <person name="Fujiyama A."/>
            <person name="Harland R.M."/>
            <person name="Taira M."/>
            <person name="Rokhsar D.S."/>
        </authorList>
    </citation>
    <scope>NUCLEOTIDE SEQUENCE [LARGE SCALE GENOMIC DNA]</scope>
    <source>
        <strain evidence="3">J</strain>
    </source>
</reference>
<keyword evidence="1" id="KW-0812">Transmembrane</keyword>
<gene>
    <name evidence="2" type="ORF">XELAEV_18032054mg</name>
</gene>
<evidence type="ECO:0000313" key="2">
    <source>
        <dbReference type="EMBL" id="OCT76851.1"/>
    </source>
</evidence>
<proteinExistence type="predicted"/>
<dbReference type="EMBL" id="CM004476">
    <property type="protein sequence ID" value="OCT76851.1"/>
    <property type="molecule type" value="Genomic_DNA"/>
</dbReference>